<dbReference type="SMART" id="SM00359">
    <property type="entry name" value="PUA"/>
    <property type="match status" value="1"/>
</dbReference>
<dbReference type="CDD" id="cd11609">
    <property type="entry name" value="MCT1_N"/>
    <property type="match status" value="1"/>
</dbReference>
<name>A0A0R3T2D9_RODNA</name>
<proteinExistence type="inferred from homology"/>
<dbReference type="Pfam" id="PF17832">
    <property type="entry name" value="Pre-PUA"/>
    <property type="match status" value="1"/>
</dbReference>
<dbReference type="PIRSF" id="PIRSF005067">
    <property type="entry name" value="Tma_RNA-bind_prd"/>
    <property type="match status" value="1"/>
</dbReference>
<reference evidence="7" key="1">
    <citation type="submission" date="2017-02" db="UniProtKB">
        <authorList>
            <consortium name="WormBaseParasite"/>
        </authorList>
    </citation>
    <scope>IDENTIFICATION</scope>
</reference>
<keyword evidence="3 4" id="KW-0963">Cytoplasm</keyword>
<sequence>LTLFVILSSLLDTQCSKSNFVTKQIYSIRFNEKESVSSVNTAKNSVSKSIKSKVTENFECAKEYLDKILPKKEPLKWLKCHDHIDLFADPSGEVLFFRQRDGPFVPTLRLLHKYPFLLPQLQVDRGAIKHVLNGSNIMCPGLTSPGAKLCKVPANTVVSIMAEGKEHAVAVGITTMSTDEMLDVNKNIGVETLHYLNDGLWLMKFVR</sequence>
<comment type="subcellular location">
    <subcellularLocation>
        <location evidence="1 4">Cytoplasm</location>
    </subcellularLocation>
</comment>
<dbReference type="InterPro" id="IPR004521">
    <property type="entry name" value="Uncharacterised_CHP00451"/>
</dbReference>
<dbReference type="Gene3D" id="3.10.400.20">
    <property type="match status" value="1"/>
</dbReference>
<dbReference type="GO" id="GO:0003723">
    <property type="term" value="F:RNA binding"/>
    <property type="evidence" value="ECO:0007669"/>
    <property type="project" value="InterPro"/>
</dbReference>
<evidence type="ECO:0000256" key="2">
    <source>
        <dbReference type="ARBA" id="ARBA00008955"/>
    </source>
</evidence>
<dbReference type="InterPro" id="IPR041366">
    <property type="entry name" value="Pre-PUA"/>
</dbReference>
<dbReference type="GO" id="GO:0001731">
    <property type="term" value="P:formation of translation preinitiation complex"/>
    <property type="evidence" value="ECO:0007669"/>
    <property type="project" value="TreeGrafter"/>
</dbReference>
<evidence type="ECO:0000259" key="6">
    <source>
        <dbReference type="SMART" id="SM00359"/>
    </source>
</evidence>
<dbReference type="GO" id="GO:0005737">
    <property type="term" value="C:cytoplasm"/>
    <property type="evidence" value="ECO:0007669"/>
    <property type="project" value="UniProtKB-SubCell"/>
</dbReference>
<dbReference type="WBParaSite" id="HNAJ_0000109301-mRNA-1">
    <property type="protein sequence ID" value="HNAJ_0000109301-mRNA-1"/>
    <property type="gene ID" value="HNAJ_0000109301"/>
</dbReference>
<evidence type="ECO:0000313" key="7">
    <source>
        <dbReference type="WBParaSite" id="HNAJ_0000109301-mRNA-1"/>
    </source>
</evidence>
<organism evidence="7">
    <name type="scientific">Rodentolepis nana</name>
    <name type="common">Dwarf tapeworm</name>
    <name type="synonym">Hymenolepis nana</name>
    <dbReference type="NCBI Taxonomy" id="102285"/>
    <lineage>
        <taxon>Eukaryota</taxon>
        <taxon>Metazoa</taxon>
        <taxon>Spiralia</taxon>
        <taxon>Lophotrochozoa</taxon>
        <taxon>Platyhelminthes</taxon>
        <taxon>Cestoda</taxon>
        <taxon>Eucestoda</taxon>
        <taxon>Cyclophyllidea</taxon>
        <taxon>Hymenolepididae</taxon>
        <taxon>Rodentolepis</taxon>
    </lineage>
</organism>
<feature type="domain" description="PUA" evidence="6">
    <location>
        <begin position="119"/>
        <end position="197"/>
    </location>
</feature>
<dbReference type="AlphaFoldDB" id="A0A0R3T2D9"/>
<evidence type="ECO:0000256" key="1">
    <source>
        <dbReference type="ARBA" id="ARBA00004496"/>
    </source>
</evidence>
<evidence type="ECO:0000256" key="3">
    <source>
        <dbReference type="ARBA" id="ARBA00022490"/>
    </source>
</evidence>
<dbReference type="GO" id="GO:0002188">
    <property type="term" value="P:translation reinitiation"/>
    <property type="evidence" value="ECO:0007669"/>
    <property type="project" value="UniProtKB-ARBA"/>
</dbReference>
<dbReference type="PANTHER" id="PTHR22798">
    <property type="entry name" value="MCT-1 PROTEIN"/>
    <property type="match status" value="1"/>
</dbReference>
<comment type="similarity">
    <text evidence="2">Belongs to the MCTS1 family.</text>
</comment>
<dbReference type="STRING" id="102285.A0A0R3T2D9"/>
<dbReference type="PROSITE" id="PS50890">
    <property type="entry name" value="PUA"/>
    <property type="match status" value="1"/>
</dbReference>
<dbReference type="InterPro" id="IPR002478">
    <property type="entry name" value="PUA"/>
</dbReference>
<accession>A0A0R3T2D9</accession>
<evidence type="ECO:0000256" key="4">
    <source>
        <dbReference type="PIRNR" id="PIRNR005067"/>
    </source>
</evidence>
<feature type="signal peptide" evidence="5">
    <location>
        <begin position="1"/>
        <end position="18"/>
    </location>
</feature>
<feature type="chain" id="PRO_5006448613" evidence="5">
    <location>
        <begin position="19"/>
        <end position="207"/>
    </location>
</feature>
<keyword evidence="5" id="KW-0732">Signal</keyword>
<dbReference type="Pfam" id="PF01472">
    <property type="entry name" value="PUA"/>
    <property type="match status" value="1"/>
</dbReference>
<protein>
    <submittedName>
        <fullName evidence="7">PUA domain-containing protein</fullName>
    </submittedName>
</protein>
<dbReference type="InterPro" id="IPR015947">
    <property type="entry name" value="PUA-like_sf"/>
</dbReference>
<dbReference type="SUPFAM" id="SSF88697">
    <property type="entry name" value="PUA domain-like"/>
    <property type="match status" value="1"/>
</dbReference>
<dbReference type="FunFam" id="3.10.400.20:FF:000001">
    <property type="entry name" value="Malignant T-cell-amplified sequence 1"/>
    <property type="match status" value="1"/>
</dbReference>
<evidence type="ECO:0000256" key="5">
    <source>
        <dbReference type="SAM" id="SignalP"/>
    </source>
</evidence>
<dbReference type="InterPro" id="IPR016437">
    <property type="entry name" value="MCT-1/Tma20"/>
</dbReference>
<dbReference type="PANTHER" id="PTHR22798:SF0">
    <property type="entry name" value="MALIGNANT T-CELL-AMPLIFIED SEQUENCE 1"/>
    <property type="match status" value="1"/>
</dbReference>
<dbReference type="CDD" id="cd21155">
    <property type="entry name" value="PUA_MCTS-1-like"/>
    <property type="match status" value="1"/>
</dbReference>
<dbReference type="NCBIfam" id="TIGR00451">
    <property type="entry name" value="unchar_dom_2"/>
    <property type="match status" value="1"/>
</dbReference>